<keyword evidence="3" id="KW-1185">Reference proteome</keyword>
<dbReference type="Pfam" id="PF14559">
    <property type="entry name" value="TPR_19"/>
    <property type="match status" value="1"/>
</dbReference>
<comment type="caution">
    <text evidence="2">The sequence shown here is derived from an EMBL/GenBank/DDBJ whole genome shotgun (WGS) entry which is preliminary data.</text>
</comment>
<accession>A0A1V9YA52</accession>
<dbReference type="InterPro" id="IPR019734">
    <property type="entry name" value="TPR_rpt"/>
</dbReference>
<evidence type="ECO:0000313" key="3">
    <source>
        <dbReference type="Proteomes" id="UP000243579"/>
    </source>
</evidence>
<dbReference type="OrthoDB" id="9991317at2759"/>
<dbReference type="SUPFAM" id="SSF48452">
    <property type="entry name" value="TPR-like"/>
    <property type="match status" value="1"/>
</dbReference>
<keyword evidence="1" id="KW-0802">TPR repeat</keyword>
<reference evidence="2 3" key="1">
    <citation type="journal article" date="2014" name="Genome Biol. Evol.">
        <title>The secreted proteins of Achlya hypogyna and Thraustotheca clavata identify the ancestral oomycete secretome and reveal gene acquisitions by horizontal gene transfer.</title>
        <authorList>
            <person name="Misner I."/>
            <person name="Blouin N."/>
            <person name="Leonard G."/>
            <person name="Richards T.A."/>
            <person name="Lane C.E."/>
        </authorList>
    </citation>
    <scope>NUCLEOTIDE SEQUENCE [LARGE SCALE GENOMIC DNA]</scope>
    <source>
        <strain evidence="2 3">ATCC 48635</strain>
    </source>
</reference>
<organism evidence="2 3">
    <name type="scientific">Achlya hypogyna</name>
    <name type="common">Oomycete</name>
    <name type="synonym">Protoachlya hypogyna</name>
    <dbReference type="NCBI Taxonomy" id="1202772"/>
    <lineage>
        <taxon>Eukaryota</taxon>
        <taxon>Sar</taxon>
        <taxon>Stramenopiles</taxon>
        <taxon>Oomycota</taxon>
        <taxon>Saprolegniomycetes</taxon>
        <taxon>Saprolegniales</taxon>
        <taxon>Achlyaceae</taxon>
        <taxon>Achlya</taxon>
    </lineage>
</organism>
<dbReference type="Gene3D" id="1.25.40.10">
    <property type="entry name" value="Tetratricopeptide repeat domain"/>
    <property type="match status" value="1"/>
</dbReference>
<feature type="repeat" description="TPR" evidence="1">
    <location>
        <begin position="324"/>
        <end position="357"/>
    </location>
</feature>
<dbReference type="InterPro" id="IPR011990">
    <property type="entry name" value="TPR-like_helical_dom_sf"/>
</dbReference>
<gene>
    <name evidence="2" type="ORF">ACHHYP_15745</name>
</gene>
<name>A0A1V9YA52_ACHHY</name>
<protein>
    <submittedName>
        <fullName evidence="2">Uncharacterized protein</fullName>
    </submittedName>
</protein>
<evidence type="ECO:0000256" key="1">
    <source>
        <dbReference type="PROSITE-ProRule" id="PRU00339"/>
    </source>
</evidence>
<dbReference type="Proteomes" id="UP000243579">
    <property type="component" value="Unassembled WGS sequence"/>
</dbReference>
<proteinExistence type="predicted"/>
<evidence type="ECO:0000313" key="2">
    <source>
        <dbReference type="EMBL" id="OQR82597.1"/>
    </source>
</evidence>
<dbReference type="PROSITE" id="PS50005">
    <property type="entry name" value="TPR"/>
    <property type="match status" value="1"/>
</dbReference>
<dbReference type="EMBL" id="JNBR01002430">
    <property type="protein sequence ID" value="OQR82597.1"/>
    <property type="molecule type" value="Genomic_DNA"/>
</dbReference>
<sequence length="409" mass="45291">MAGSSSAVVPRLYRALLRLAKDFHTNEQANKSIYAGVRSGGLLPYDGVQDDWKREQGFRLHLDVFSPSNVQKMSFAEVVAAIGLKFRAESRLGAAERIDRGFSTLRALGDHNALIQVCISNGAFTPKRRTHEVYFRVGDVVDIQGLGRGVVCGWYLPKLKYMDHRTGVQPKYSVLLQTDRTGEIDRWKLHRVTQNRVHMAEIPEPVTNPSLIFYFDGFELGRHVPSAALAARYPDDVTTVAPPVLPTIMQLQSADEALLTQYLRSSDSTIVSFAKVALESTWLNEAGEAAKAALDDAMALYESGARVEGKAALEHLVEANPDWAPALEKLAMVTLADEKFAEAQKLFARVLDLKPSHFRALSGLATCAVRLRDWTLAHDTAAKLVRLEPDSPIARKVLAKVDEAMYHLL</sequence>
<dbReference type="AlphaFoldDB" id="A0A1V9YA52"/>